<keyword evidence="2" id="KW-1185">Reference proteome</keyword>
<organism evidence="1 2">
    <name type="scientific">Solirubrobacter pauli</name>
    <dbReference type="NCBI Taxonomy" id="166793"/>
    <lineage>
        <taxon>Bacteria</taxon>
        <taxon>Bacillati</taxon>
        <taxon>Actinomycetota</taxon>
        <taxon>Thermoleophilia</taxon>
        <taxon>Solirubrobacterales</taxon>
        <taxon>Solirubrobacteraceae</taxon>
        <taxon>Solirubrobacter</taxon>
    </lineage>
</organism>
<gene>
    <name evidence="1" type="ORF">C8N24_3621</name>
</gene>
<evidence type="ECO:0000313" key="1">
    <source>
        <dbReference type="EMBL" id="RKQ93750.1"/>
    </source>
</evidence>
<name>A0A660LI92_9ACTN</name>
<accession>A0A660LI92</accession>
<dbReference type="Proteomes" id="UP000278962">
    <property type="component" value="Unassembled WGS sequence"/>
</dbReference>
<comment type="caution">
    <text evidence="1">The sequence shown here is derived from an EMBL/GenBank/DDBJ whole genome shotgun (WGS) entry which is preliminary data.</text>
</comment>
<evidence type="ECO:0000313" key="2">
    <source>
        <dbReference type="Proteomes" id="UP000278962"/>
    </source>
</evidence>
<dbReference type="OrthoDB" id="5243007at2"/>
<sequence>MQWELPGRLGPPPGRYVVRRYAGDDAQSVVVISEGTAPRRVGRREPRDTVVVTRITVIDADPLTDDATAAAWLRENASALPSFGPTTLDRLVRSFRVAAADPDLADVDVNRAWRTRVGYGTGEQVADGEWTDARELDLGVREPRGAKRSKHRPTDRLAALLSGRDAILASEELTLRARQDFERGRGREAALQLEAAMTTALAELAGWVELRDMAQRRAELEGRLDAVRAAAAAAREGTLDDDAVETLTTTLDRLEAALRARALYVAEGG</sequence>
<protein>
    <submittedName>
        <fullName evidence="1">Uncharacterized protein</fullName>
    </submittedName>
</protein>
<reference evidence="1 2" key="1">
    <citation type="submission" date="2018-10" db="EMBL/GenBank/DDBJ databases">
        <title>Genomic Encyclopedia of Archaeal and Bacterial Type Strains, Phase II (KMG-II): from individual species to whole genera.</title>
        <authorList>
            <person name="Goeker M."/>
        </authorList>
    </citation>
    <scope>NUCLEOTIDE SEQUENCE [LARGE SCALE GENOMIC DNA]</scope>
    <source>
        <strain evidence="1 2">DSM 14954</strain>
    </source>
</reference>
<dbReference type="RefSeq" id="WP_121252155.1">
    <property type="nucleotide sequence ID" value="NZ_RBIL01000001.1"/>
</dbReference>
<dbReference type="AlphaFoldDB" id="A0A660LI92"/>
<proteinExistence type="predicted"/>
<dbReference type="EMBL" id="RBIL01000001">
    <property type="protein sequence ID" value="RKQ93750.1"/>
    <property type="molecule type" value="Genomic_DNA"/>
</dbReference>